<dbReference type="SUPFAM" id="SSF55083">
    <property type="entry name" value="6-hydroxymethyl-7,8-dihydropterin pyrophosphokinase, HPPK"/>
    <property type="match status" value="1"/>
</dbReference>
<evidence type="ECO:0000313" key="18">
    <source>
        <dbReference type="Proteomes" id="UP000724874"/>
    </source>
</evidence>
<name>A0A9P5NMT8_GYMJU</name>
<comment type="similarity">
    <text evidence="6">In the N-terminal section; belongs to the DHNA family.</text>
</comment>
<keyword evidence="14" id="KW-0289">Folate biosynthesis</keyword>
<dbReference type="PANTHER" id="PTHR20941">
    <property type="entry name" value="FOLATE SYNTHESIS PROTEINS"/>
    <property type="match status" value="1"/>
</dbReference>
<dbReference type="Gene3D" id="3.30.70.560">
    <property type="entry name" value="7,8-Dihydro-6-hydroxymethylpterin-pyrophosphokinase HPPK"/>
    <property type="match status" value="1"/>
</dbReference>
<evidence type="ECO:0000256" key="12">
    <source>
        <dbReference type="ARBA" id="ARBA00022840"/>
    </source>
</evidence>
<dbReference type="InterPro" id="IPR035907">
    <property type="entry name" value="Hppk_sf"/>
</dbReference>
<dbReference type="CDD" id="cd00483">
    <property type="entry name" value="HPPK"/>
    <property type="match status" value="1"/>
</dbReference>
<dbReference type="EMBL" id="JADNYJ010000035">
    <property type="protein sequence ID" value="KAF8902583.1"/>
    <property type="molecule type" value="Genomic_DNA"/>
</dbReference>
<proteinExistence type="inferred from homology"/>
<keyword evidence="12" id="KW-0067">ATP-binding</keyword>
<keyword evidence="18" id="KW-1185">Reference proteome</keyword>
<dbReference type="GO" id="GO:0046872">
    <property type="term" value="F:metal ion binding"/>
    <property type="evidence" value="ECO:0007669"/>
    <property type="project" value="UniProtKB-KW"/>
</dbReference>
<dbReference type="InterPro" id="IPR045031">
    <property type="entry name" value="DHP_synth-like"/>
</dbReference>
<keyword evidence="8" id="KW-0808">Transferase</keyword>
<comment type="pathway">
    <text evidence="5">Cofactor biosynthesis; tetrahydrofolate biosynthesis; 2-amino-4-hydroxy-6-hydroxymethyl-7,8-dihydropteridine diphosphate from 7,8-dihydroneopterin triphosphate: step 4/4.</text>
</comment>
<comment type="similarity">
    <text evidence="7">In the C-terminal section; belongs to the DHPS family.</text>
</comment>
<dbReference type="Proteomes" id="UP000724874">
    <property type="component" value="Unassembled WGS sequence"/>
</dbReference>
<dbReference type="GO" id="GO:0003848">
    <property type="term" value="F:2-amino-4-hydroxy-6-hydroxymethyldihydropteridine diphosphokinase activity"/>
    <property type="evidence" value="ECO:0007669"/>
    <property type="project" value="UniProtKB-EC"/>
</dbReference>
<dbReference type="GO" id="GO:0005524">
    <property type="term" value="F:ATP binding"/>
    <property type="evidence" value="ECO:0007669"/>
    <property type="project" value="UniProtKB-KW"/>
</dbReference>
<dbReference type="InterPro" id="IPR043133">
    <property type="entry name" value="GTP-CH-I_C/QueF"/>
</dbReference>
<keyword evidence="15" id="KW-0511">Multifunctional enzyme</keyword>
<dbReference type="GO" id="GO:0004156">
    <property type="term" value="F:dihydropteroate synthase activity"/>
    <property type="evidence" value="ECO:0007669"/>
    <property type="project" value="UniProtKB-EC"/>
</dbReference>
<gene>
    <name evidence="17" type="ORF">CPB84DRAFT_1846232</name>
</gene>
<evidence type="ECO:0000256" key="1">
    <source>
        <dbReference type="ARBA" id="ARBA00000012"/>
    </source>
</evidence>
<dbReference type="InterPro" id="IPR011005">
    <property type="entry name" value="Dihydropteroate_synth-like_sf"/>
</dbReference>
<dbReference type="Gene3D" id="3.30.1130.10">
    <property type="match status" value="2"/>
</dbReference>
<evidence type="ECO:0000259" key="16">
    <source>
        <dbReference type="PROSITE" id="PS50972"/>
    </source>
</evidence>
<dbReference type="Pfam" id="PF00809">
    <property type="entry name" value="Pterin_bind"/>
    <property type="match status" value="2"/>
</dbReference>
<dbReference type="GO" id="GO:0046656">
    <property type="term" value="P:folic acid biosynthetic process"/>
    <property type="evidence" value="ECO:0007669"/>
    <property type="project" value="UniProtKB-KW"/>
</dbReference>
<dbReference type="InterPro" id="IPR000550">
    <property type="entry name" value="Hppk"/>
</dbReference>
<evidence type="ECO:0000256" key="7">
    <source>
        <dbReference type="ARBA" id="ARBA00009951"/>
    </source>
</evidence>
<dbReference type="GO" id="GO:0046654">
    <property type="term" value="P:tetrahydrofolate biosynthetic process"/>
    <property type="evidence" value="ECO:0007669"/>
    <property type="project" value="TreeGrafter"/>
</dbReference>
<dbReference type="PROSITE" id="PS00794">
    <property type="entry name" value="HPPK"/>
    <property type="match status" value="1"/>
</dbReference>
<dbReference type="GO" id="GO:0004150">
    <property type="term" value="F:dihydroneopterin aldolase activity"/>
    <property type="evidence" value="ECO:0007669"/>
    <property type="project" value="InterPro"/>
</dbReference>
<comment type="pathway">
    <text evidence="4">Cofactor biosynthesis; tetrahydrofolate biosynthesis; 7,8-dihydrofolate from 2-amino-4-hydroxy-6-hydroxymethyl-7,8-dihydropteridine diphosphate and 4-aminobenzoate: step 1/2.</text>
</comment>
<dbReference type="PROSITE" id="PS50972">
    <property type="entry name" value="PTERIN_BINDING"/>
    <property type="match status" value="1"/>
</dbReference>
<dbReference type="SUPFAM" id="SSF55620">
    <property type="entry name" value="Tetrahydrobiopterin biosynthesis enzymes-like"/>
    <property type="match status" value="2"/>
</dbReference>
<protein>
    <submittedName>
        <fullName evidence="17">Dihydropteroate synthase-like protein</fullName>
    </submittedName>
</protein>
<evidence type="ECO:0000256" key="10">
    <source>
        <dbReference type="ARBA" id="ARBA00022741"/>
    </source>
</evidence>
<evidence type="ECO:0000256" key="6">
    <source>
        <dbReference type="ARBA" id="ARBA00009640"/>
    </source>
</evidence>
<dbReference type="GO" id="GO:0016301">
    <property type="term" value="F:kinase activity"/>
    <property type="evidence" value="ECO:0007669"/>
    <property type="project" value="UniProtKB-KW"/>
</dbReference>
<dbReference type="InterPro" id="IPR000489">
    <property type="entry name" value="Pterin-binding_dom"/>
</dbReference>
<comment type="cofactor">
    <cofactor evidence="3">
        <name>Mg(2+)</name>
        <dbReference type="ChEBI" id="CHEBI:18420"/>
    </cofactor>
</comment>
<dbReference type="AlphaFoldDB" id="A0A9P5NMT8"/>
<dbReference type="PROSITE" id="PS00793">
    <property type="entry name" value="DHPS_2"/>
    <property type="match status" value="1"/>
</dbReference>
<dbReference type="CDD" id="cd00739">
    <property type="entry name" value="DHPS"/>
    <property type="match status" value="1"/>
</dbReference>
<evidence type="ECO:0000256" key="5">
    <source>
        <dbReference type="ARBA" id="ARBA00005051"/>
    </source>
</evidence>
<dbReference type="SUPFAM" id="SSF51717">
    <property type="entry name" value="Dihydropteroate synthetase-like"/>
    <property type="match status" value="1"/>
</dbReference>
<keyword evidence="10" id="KW-0547">Nucleotide-binding</keyword>
<dbReference type="PANTHER" id="PTHR20941:SF1">
    <property type="entry name" value="FOLIC ACID SYNTHESIS PROTEIN FOL1"/>
    <property type="match status" value="1"/>
</dbReference>
<comment type="caution">
    <text evidence="17">The sequence shown here is derived from an EMBL/GenBank/DDBJ whole genome shotgun (WGS) entry which is preliminary data.</text>
</comment>
<evidence type="ECO:0000256" key="13">
    <source>
        <dbReference type="ARBA" id="ARBA00022842"/>
    </source>
</evidence>
<dbReference type="Pfam" id="PF01288">
    <property type="entry name" value="HPPK"/>
    <property type="match status" value="1"/>
</dbReference>
<dbReference type="SMART" id="SM00905">
    <property type="entry name" value="FolB"/>
    <property type="match status" value="2"/>
</dbReference>
<keyword evidence="11" id="KW-0418">Kinase</keyword>
<evidence type="ECO:0000256" key="15">
    <source>
        <dbReference type="ARBA" id="ARBA00023268"/>
    </source>
</evidence>
<sequence length="883" mass="95474">MSIQTSSADQIRINDLTLAVPLLTGASWQLEAEDDPVEQPISISLSVFHDVAEAAHSDDLSHTIDYAEISREIKSGAASKSFVCIQDLSAHICSAIGSLSSLKSLLDGLQVYLKVTQLKSPLHSKAIAIEHSAVFSADGSWSPRKITHHVEDLTCATIIGVNVAERLEKQDVVVNVTVDTGDKGLDRDDWIDLRALTRLVYEEIDSSEFVTLESLTSHIASETLSVLKSYQPSPVVSVRISKPAAIPLAKSAEIHITRTFADFPDQAGISPPVTGVENATTLAEQRREDDMHTAAIALGSNLGDSLHNIEYALRLLEIPREILGDEVISLDLDPTIAVVNTSFLYETAPMYVTDQPSFINCACVVETNLSSRTLLRVLKEIESIVGRIPTIRHGPRAVDLDIIFYDEHVVDTRSDTSSNLDDVEGELIVPHPRMQEREFVLRPLNDMIPEYVHPVSKKTIATLLKEVHNPTTPSMKKVIPFPRLPLSPLLLSAAPYPSIPPVPETLAVWSYTSIPNSHSRASRVTKSKSNTHIMGTLNVTPDSFSDGSRHDTLPAALRYVYGAVAAGATVIDIGGYSTRPGAAFVSPQEEIARVVPAVQAMRDESLLRSILSQGTESTAEDEDGPSSAATPAAVAFSDEVIKRVLNTPISVDTFRPEVAHAALKAGANCINDVYAFTGPDAWPSPSPTSERGKNAADYMEKMKAITRECAVPVILMHSRGDAGKEKDYGQYAYAEPEGGLTLEGVRVELGRKVDEIVLGKGGVRRWLVIADPGIGFSKTLEGNLEVLRGASEVVADIKIGGIGSDAYRNPLAGYPQLIGVSRKSFLGVILSEGSEGRETRPDERTWATAAGVTCAVQQGALIVRVHDVKQMADVVRVADALWL</sequence>
<dbReference type="InterPro" id="IPR006390">
    <property type="entry name" value="DHP_synth_dom"/>
</dbReference>
<keyword evidence="13" id="KW-0460">Magnesium</keyword>
<organism evidence="17 18">
    <name type="scientific">Gymnopilus junonius</name>
    <name type="common">Spectacular rustgill mushroom</name>
    <name type="synonym">Gymnopilus spectabilis subsp. junonius</name>
    <dbReference type="NCBI Taxonomy" id="109634"/>
    <lineage>
        <taxon>Eukaryota</taxon>
        <taxon>Fungi</taxon>
        <taxon>Dikarya</taxon>
        <taxon>Basidiomycota</taxon>
        <taxon>Agaricomycotina</taxon>
        <taxon>Agaricomycetes</taxon>
        <taxon>Agaricomycetidae</taxon>
        <taxon>Agaricales</taxon>
        <taxon>Agaricineae</taxon>
        <taxon>Hymenogastraceae</taxon>
        <taxon>Gymnopilus</taxon>
    </lineage>
</organism>
<keyword evidence="9" id="KW-0479">Metal-binding</keyword>
<evidence type="ECO:0000256" key="14">
    <source>
        <dbReference type="ARBA" id="ARBA00022909"/>
    </source>
</evidence>
<dbReference type="GO" id="GO:0005740">
    <property type="term" value="C:mitochondrial envelope"/>
    <property type="evidence" value="ECO:0007669"/>
    <property type="project" value="TreeGrafter"/>
</dbReference>
<comment type="catalytic activity">
    <reaction evidence="1">
        <text>(7,8-dihydropterin-6-yl)methyl diphosphate + 4-aminobenzoate = 7,8-dihydropteroate + diphosphate</text>
        <dbReference type="Rhea" id="RHEA:19949"/>
        <dbReference type="ChEBI" id="CHEBI:17836"/>
        <dbReference type="ChEBI" id="CHEBI:17839"/>
        <dbReference type="ChEBI" id="CHEBI:33019"/>
        <dbReference type="ChEBI" id="CHEBI:72950"/>
        <dbReference type="EC" id="2.5.1.15"/>
    </reaction>
</comment>
<comment type="catalytic activity">
    <reaction evidence="2">
        <text>6-hydroxymethyl-7,8-dihydropterin + ATP = (7,8-dihydropterin-6-yl)methyl diphosphate + AMP + H(+)</text>
        <dbReference type="Rhea" id="RHEA:11412"/>
        <dbReference type="ChEBI" id="CHEBI:15378"/>
        <dbReference type="ChEBI" id="CHEBI:30616"/>
        <dbReference type="ChEBI" id="CHEBI:44841"/>
        <dbReference type="ChEBI" id="CHEBI:72950"/>
        <dbReference type="ChEBI" id="CHEBI:456215"/>
        <dbReference type="EC" id="2.7.6.3"/>
    </reaction>
</comment>
<evidence type="ECO:0000256" key="9">
    <source>
        <dbReference type="ARBA" id="ARBA00022723"/>
    </source>
</evidence>
<accession>A0A9P5NMT8</accession>
<evidence type="ECO:0000256" key="11">
    <source>
        <dbReference type="ARBA" id="ARBA00022777"/>
    </source>
</evidence>
<evidence type="ECO:0000313" key="17">
    <source>
        <dbReference type="EMBL" id="KAF8902583.1"/>
    </source>
</evidence>
<dbReference type="OrthoDB" id="615426at2759"/>
<feature type="domain" description="Pterin-binding" evidence="16">
    <location>
        <begin position="531"/>
        <end position="876"/>
    </location>
</feature>
<dbReference type="Pfam" id="PF02152">
    <property type="entry name" value="FolB"/>
    <property type="match status" value="2"/>
</dbReference>
<evidence type="ECO:0000256" key="4">
    <source>
        <dbReference type="ARBA" id="ARBA00004763"/>
    </source>
</evidence>
<reference evidence="17" key="1">
    <citation type="submission" date="2020-11" db="EMBL/GenBank/DDBJ databases">
        <authorList>
            <consortium name="DOE Joint Genome Institute"/>
            <person name="Ahrendt S."/>
            <person name="Riley R."/>
            <person name="Andreopoulos W."/>
            <person name="LaButti K."/>
            <person name="Pangilinan J."/>
            <person name="Ruiz-duenas F.J."/>
            <person name="Barrasa J.M."/>
            <person name="Sanchez-Garcia M."/>
            <person name="Camarero S."/>
            <person name="Miyauchi S."/>
            <person name="Serrano A."/>
            <person name="Linde D."/>
            <person name="Babiker R."/>
            <person name="Drula E."/>
            <person name="Ayuso-Fernandez I."/>
            <person name="Pacheco R."/>
            <person name="Padilla G."/>
            <person name="Ferreira P."/>
            <person name="Barriuso J."/>
            <person name="Kellner H."/>
            <person name="Castanera R."/>
            <person name="Alfaro M."/>
            <person name="Ramirez L."/>
            <person name="Pisabarro A.G."/>
            <person name="Kuo A."/>
            <person name="Tritt A."/>
            <person name="Lipzen A."/>
            <person name="He G."/>
            <person name="Yan M."/>
            <person name="Ng V."/>
            <person name="Cullen D."/>
            <person name="Martin F."/>
            <person name="Rosso M.-N."/>
            <person name="Henrissat B."/>
            <person name="Hibbett D."/>
            <person name="Martinez A.T."/>
            <person name="Grigoriev I.V."/>
        </authorList>
    </citation>
    <scope>NUCLEOTIDE SEQUENCE</scope>
    <source>
        <strain evidence="17">AH 44721</strain>
    </source>
</reference>
<evidence type="ECO:0000256" key="2">
    <source>
        <dbReference type="ARBA" id="ARBA00000198"/>
    </source>
</evidence>
<dbReference type="Gene3D" id="3.20.20.20">
    <property type="entry name" value="Dihydropteroate synthase-like"/>
    <property type="match status" value="1"/>
</dbReference>
<dbReference type="InterPro" id="IPR006157">
    <property type="entry name" value="FolB_dom"/>
</dbReference>
<dbReference type="NCBIfam" id="TIGR01498">
    <property type="entry name" value="folK"/>
    <property type="match status" value="1"/>
</dbReference>
<evidence type="ECO:0000256" key="3">
    <source>
        <dbReference type="ARBA" id="ARBA00001946"/>
    </source>
</evidence>
<evidence type="ECO:0000256" key="8">
    <source>
        <dbReference type="ARBA" id="ARBA00022679"/>
    </source>
</evidence>